<gene>
    <name evidence="2" type="ORF">B5807_07586</name>
</gene>
<keyword evidence="3" id="KW-1185">Reference proteome</keyword>
<proteinExistence type="predicted"/>
<dbReference type="InterPro" id="IPR010730">
    <property type="entry name" value="HET"/>
</dbReference>
<dbReference type="STRING" id="105696.A0A1Y2LX72"/>
<dbReference type="Pfam" id="PF06985">
    <property type="entry name" value="HET"/>
    <property type="match status" value="1"/>
</dbReference>
<sequence>MCIANAPPESHTCSAECPVCYLFTLDNITKLLQGGKIELGVVDVFVKLAQAGCLLCTQLVACWEMNQQIFQPGAKISARRQEDSAMGLLFSILFEIREPIDLDSLREGTGTIRDKKFRSWAVPFGLFLRRSRAVTTEPEEEPNVLDLVIPMQAPDACVDTPEVFNAVKLHLRTCLVEHEECRKPDPAAQPTRLLYLDNNEKDRVFVQETHVGTRWGTTEQVKLSSAEVKNFSKKGVLVSSLPRTIQDAIFTTRQLGLMYLWVDTLCIIQDSMEDKDREVARMAVIYTNATITISAATAADCGDGFLHDRIEVALRLMAAMCLPVLATPDEETLEVVEWVYLCPDTYSGHKIKTFDEETISKRAWTYQETTLSPRLLIYGSGPPQWHCKEVWKIIGLRVHPSNLPNPNYTSGVMKITLENGSISANGTKKSVERQPPPLDEIGLWHTNWFPVLENYSRRGLTVQTDKLAALSAMAAEYSSQEKGKYAAGLWSASLPRSLLWRSSRFNPEGQTEDQSHGLTEVLSRLRGLRVKERSLDWLSSRVFDRSASKTPSDWLAKYVAPTWSPMSSREAIRFECYATQEENEHHTSLVKINDVHAELGTTNLHPYGRVNFAYLDMTGPLMPISWQDLTAQFVIVVNGEPFQYWDYIIPDDPSYFKGLSAKHAPSFNPQELADTNVKHPFIDGDDYSLLIGESKIRITNSVEPKPVSLECQESTTKFEVLDDVKSTVFDALRREGGAVSPSKGLRRSMHNLASKIRGNEGKNAGVADGSGLDFYLLEVERSTSPAGLVLKRVTGDVYARVGYFARNRDLDPEIVCLPGRVQVRGKRTFNWGRPDLKDTWSEDLKLTRFYLV</sequence>
<dbReference type="AlphaFoldDB" id="A0A1Y2LX72"/>
<protein>
    <recommendedName>
        <fullName evidence="1">Heterokaryon incompatibility domain-containing protein</fullName>
    </recommendedName>
</protein>
<evidence type="ECO:0000259" key="1">
    <source>
        <dbReference type="Pfam" id="PF06985"/>
    </source>
</evidence>
<dbReference type="EMBL" id="KZ107846">
    <property type="protein sequence ID" value="OSS48484.1"/>
    <property type="molecule type" value="Genomic_DNA"/>
</dbReference>
<evidence type="ECO:0000313" key="3">
    <source>
        <dbReference type="Proteomes" id="UP000193240"/>
    </source>
</evidence>
<dbReference type="PANTHER" id="PTHR33112">
    <property type="entry name" value="DOMAIN PROTEIN, PUTATIVE-RELATED"/>
    <property type="match status" value="1"/>
</dbReference>
<evidence type="ECO:0000313" key="2">
    <source>
        <dbReference type="EMBL" id="OSS48484.1"/>
    </source>
</evidence>
<dbReference type="PANTHER" id="PTHR33112:SF16">
    <property type="entry name" value="HETEROKARYON INCOMPATIBILITY DOMAIN-CONTAINING PROTEIN"/>
    <property type="match status" value="1"/>
</dbReference>
<dbReference type="InParanoid" id="A0A1Y2LX72"/>
<reference evidence="2 3" key="1">
    <citation type="journal article" date="2017" name="Genome Announc.">
        <title>Genome sequence of the saprophytic ascomycete Epicoccum nigrum ICMP 19927 strain isolated from New Zealand.</title>
        <authorList>
            <person name="Fokin M."/>
            <person name="Fleetwood D."/>
            <person name="Weir B.S."/>
            <person name="Villas-Boas S.G."/>
        </authorList>
    </citation>
    <scope>NUCLEOTIDE SEQUENCE [LARGE SCALE GENOMIC DNA]</scope>
    <source>
        <strain evidence="2 3">ICMP 19927</strain>
    </source>
</reference>
<dbReference type="Proteomes" id="UP000193240">
    <property type="component" value="Unassembled WGS sequence"/>
</dbReference>
<feature type="domain" description="Heterokaryon incompatibility" evidence="1">
    <location>
        <begin position="215"/>
        <end position="368"/>
    </location>
</feature>
<name>A0A1Y2LX72_EPING</name>
<organism evidence="2 3">
    <name type="scientific">Epicoccum nigrum</name>
    <name type="common">Soil fungus</name>
    <name type="synonym">Epicoccum purpurascens</name>
    <dbReference type="NCBI Taxonomy" id="105696"/>
    <lineage>
        <taxon>Eukaryota</taxon>
        <taxon>Fungi</taxon>
        <taxon>Dikarya</taxon>
        <taxon>Ascomycota</taxon>
        <taxon>Pezizomycotina</taxon>
        <taxon>Dothideomycetes</taxon>
        <taxon>Pleosporomycetidae</taxon>
        <taxon>Pleosporales</taxon>
        <taxon>Pleosporineae</taxon>
        <taxon>Didymellaceae</taxon>
        <taxon>Epicoccum</taxon>
    </lineage>
</organism>
<accession>A0A1Y2LX72</accession>